<sequence length="149" mass="16537">MDTCYKIGTLTQAFIAASCRILVDEKKLSWERPMQDYIPFHLQNDPYISKRATVADALSHSIGLPPMDVLLYDANGTGVVALEDFFHAVAHLPVDPNISDEARKMKLYTQDSEFNYLPTRRVFGTDTVAGSPCGSASSTKHHPARTSFD</sequence>
<dbReference type="PROSITE" id="PS00018">
    <property type="entry name" value="EF_HAND_1"/>
    <property type="match status" value="1"/>
</dbReference>
<dbReference type="Proteomes" id="UP000799770">
    <property type="component" value="Unassembled WGS sequence"/>
</dbReference>
<name>A0A6A5ZCS6_9PLEO</name>
<dbReference type="InterPro" id="IPR018247">
    <property type="entry name" value="EF_Hand_1_Ca_BS"/>
</dbReference>
<dbReference type="PROSITE" id="PS51257">
    <property type="entry name" value="PROKAR_LIPOPROTEIN"/>
    <property type="match status" value="1"/>
</dbReference>
<reference evidence="2" key="1">
    <citation type="journal article" date="2020" name="Stud. Mycol.">
        <title>101 Dothideomycetes genomes: a test case for predicting lifestyles and emergence of pathogens.</title>
        <authorList>
            <person name="Haridas S."/>
            <person name="Albert R."/>
            <person name="Binder M."/>
            <person name="Bloem J."/>
            <person name="Labutti K."/>
            <person name="Salamov A."/>
            <person name="Andreopoulos B."/>
            <person name="Baker S."/>
            <person name="Barry K."/>
            <person name="Bills G."/>
            <person name="Bluhm B."/>
            <person name="Cannon C."/>
            <person name="Castanera R."/>
            <person name="Culley D."/>
            <person name="Daum C."/>
            <person name="Ezra D."/>
            <person name="Gonzalez J."/>
            <person name="Henrissat B."/>
            <person name="Kuo A."/>
            <person name="Liang C."/>
            <person name="Lipzen A."/>
            <person name="Lutzoni F."/>
            <person name="Magnuson J."/>
            <person name="Mondo S."/>
            <person name="Nolan M."/>
            <person name="Ohm R."/>
            <person name="Pangilinan J."/>
            <person name="Park H.-J."/>
            <person name="Ramirez L."/>
            <person name="Alfaro M."/>
            <person name="Sun H."/>
            <person name="Tritt A."/>
            <person name="Yoshinaga Y."/>
            <person name="Zwiers L.-H."/>
            <person name="Turgeon B."/>
            <person name="Goodwin S."/>
            <person name="Spatafora J."/>
            <person name="Crous P."/>
            <person name="Grigoriev I."/>
        </authorList>
    </citation>
    <scope>NUCLEOTIDE SEQUENCE</scope>
    <source>
        <strain evidence="2">CBS 627.86</strain>
    </source>
</reference>
<evidence type="ECO:0000313" key="2">
    <source>
        <dbReference type="EMBL" id="KAF2117006.1"/>
    </source>
</evidence>
<gene>
    <name evidence="2" type="ORF">BDV96DRAFT_17274</name>
</gene>
<dbReference type="OrthoDB" id="552049at2759"/>
<evidence type="ECO:0000313" key="3">
    <source>
        <dbReference type="Proteomes" id="UP000799770"/>
    </source>
</evidence>
<keyword evidence="3" id="KW-1185">Reference proteome</keyword>
<dbReference type="InterPro" id="IPR012338">
    <property type="entry name" value="Beta-lactam/transpept-like"/>
</dbReference>
<feature type="domain" description="Beta-lactamase-related" evidence="1">
    <location>
        <begin position="2"/>
        <end position="95"/>
    </location>
</feature>
<dbReference type="AlphaFoldDB" id="A0A6A5ZCS6"/>
<accession>A0A6A5ZCS6</accession>
<dbReference type="Gene3D" id="3.40.710.10">
    <property type="entry name" value="DD-peptidase/beta-lactamase superfamily"/>
    <property type="match status" value="1"/>
</dbReference>
<dbReference type="Pfam" id="PF00144">
    <property type="entry name" value="Beta-lactamase"/>
    <property type="match status" value="1"/>
</dbReference>
<protein>
    <recommendedName>
        <fullName evidence="1">Beta-lactamase-related domain-containing protein</fullName>
    </recommendedName>
</protein>
<dbReference type="InterPro" id="IPR001466">
    <property type="entry name" value="Beta-lactam-related"/>
</dbReference>
<proteinExistence type="predicted"/>
<evidence type="ECO:0000259" key="1">
    <source>
        <dbReference type="Pfam" id="PF00144"/>
    </source>
</evidence>
<dbReference type="SUPFAM" id="SSF56601">
    <property type="entry name" value="beta-lactamase/transpeptidase-like"/>
    <property type="match status" value="1"/>
</dbReference>
<dbReference type="EMBL" id="ML977319">
    <property type="protein sequence ID" value="KAF2117006.1"/>
    <property type="molecule type" value="Genomic_DNA"/>
</dbReference>
<organism evidence="2 3">
    <name type="scientific">Lophiotrema nucula</name>
    <dbReference type="NCBI Taxonomy" id="690887"/>
    <lineage>
        <taxon>Eukaryota</taxon>
        <taxon>Fungi</taxon>
        <taxon>Dikarya</taxon>
        <taxon>Ascomycota</taxon>
        <taxon>Pezizomycotina</taxon>
        <taxon>Dothideomycetes</taxon>
        <taxon>Pleosporomycetidae</taxon>
        <taxon>Pleosporales</taxon>
        <taxon>Lophiotremataceae</taxon>
        <taxon>Lophiotrema</taxon>
    </lineage>
</organism>